<organism evidence="1 2">
    <name type="scientific">Arabidopsis thaliana x Arabidopsis arenosa</name>
    <dbReference type="NCBI Taxonomy" id="1240361"/>
    <lineage>
        <taxon>Eukaryota</taxon>
        <taxon>Viridiplantae</taxon>
        <taxon>Streptophyta</taxon>
        <taxon>Embryophyta</taxon>
        <taxon>Tracheophyta</taxon>
        <taxon>Spermatophyta</taxon>
        <taxon>Magnoliopsida</taxon>
        <taxon>eudicotyledons</taxon>
        <taxon>Gunneridae</taxon>
        <taxon>Pentapetalae</taxon>
        <taxon>rosids</taxon>
        <taxon>malvids</taxon>
        <taxon>Brassicales</taxon>
        <taxon>Brassicaceae</taxon>
        <taxon>Camelineae</taxon>
        <taxon>Arabidopsis</taxon>
    </lineage>
</organism>
<protein>
    <submittedName>
        <fullName evidence="1">Uncharacterized protein</fullName>
    </submittedName>
</protein>
<comment type="caution">
    <text evidence="1">The sequence shown here is derived from an EMBL/GenBank/DDBJ whole genome shotgun (WGS) entry which is preliminary data.</text>
</comment>
<evidence type="ECO:0000313" key="1">
    <source>
        <dbReference type="EMBL" id="KAG7627070.1"/>
    </source>
</evidence>
<evidence type="ECO:0000313" key="2">
    <source>
        <dbReference type="Proteomes" id="UP000694240"/>
    </source>
</evidence>
<dbReference type="EMBL" id="JAEFBK010000003">
    <property type="protein sequence ID" value="KAG7627070.1"/>
    <property type="molecule type" value="Genomic_DNA"/>
</dbReference>
<accession>A0A8T2EXJ2</accession>
<reference evidence="1 2" key="1">
    <citation type="submission" date="2020-12" db="EMBL/GenBank/DDBJ databases">
        <title>Concerted genomic and epigenomic changes stabilize Arabidopsis allopolyploids.</title>
        <authorList>
            <person name="Chen Z."/>
        </authorList>
    </citation>
    <scope>NUCLEOTIDE SEQUENCE [LARGE SCALE GENOMIC DNA]</scope>
    <source>
        <strain evidence="1">Allo738</strain>
        <tissue evidence="1">Leaf</tissue>
    </source>
</reference>
<keyword evidence="2" id="KW-1185">Reference proteome</keyword>
<sequence length="182" mass="20589">MKLGGESFIYILPKIGHAAPPATCPDSCRTHRRHVSRAMAWRQVATGVTPPPHQLRLQDSADFGSKVGDLGRKAPRCMDEASRRRTHDETMLLIRNYLEGHAMVNTVQALDFERNLADLATFTSLITRGDFEGVVTYFGQCQKESYVASFRILYYIWRQMCWELLSVKDFSVSSPCSVLCVL</sequence>
<dbReference type="AlphaFoldDB" id="A0A8T2EXJ2"/>
<gene>
    <name evidence="1" type="ORF">ISN45_At03g031930</name>
</gene>
<dbReference type="Proteomes" id="UP000694240">
    <property type="component" value="Chromosome 3"/>
</dbReference>
<proteinExistence type="predicted"/>
<name>A0A8T2EXJ2_9BRAS</name>